<protein>
    <recommendedName>
        <fullName evidence="5">PPM-type phosphatase domain-containing protein</fullName>
    </recommendedName>
</protein>
<dbReference type="InterPro" id="IPR001932">
    <property type="entry name" value="PPM-type_phosphatase-like_dom"/>
</dbReference>
<evidence type="ECO:0000313" key="7">
    <source>
        <dbReference type="Proteomes" id="UP000002770"/>
    </source>
</evidence>
<dbReference type="InterPro" id="IPR036457">
    <property type="entry name" value="PPM-type-like_dom_sf"/>
</dbReference>
<dbReference type="Proteomes" id="UP000002770">
    <property type="component" value="Unassembled WGS sequence"/>
</dbReference>
<gene>
    <name evidence="6" type="ORF">LDG_8078</name>
</gene>
<dbReference type="Gene3D" id="3.60.40.10">
    <property type="entry name" value="PPM-type phosphatase domain"/>
    <property type="match status" value="1"/>
</dbReference>
<dbReference type="STRING" id="658187.LDG_8078"/>
<dbReference type="GO" id="GO:0004722">
    <property type="term" value="F:protein serine/threonine phosphatase activity"/>
    <property type="evidence" value="ECO:0007669"/>
    <property type="project" value="InterPro"/>
</dbReference>
<evidence type="ECO:0000259" key="5">
    <source>
        <dbReference type="PROSITE" id="PS51746"/>
    </source>
</evidence>
<dbReference type="InParanoid" id="G9ES06"/>
<dbReference type="EMBL" id="JH413843">
    <property type="protein sequence ID" value="EHL29787.1"/>
    <property type="molecule type" value="Genomic_DNA"/>
</dbReference>
<keyword evidence="3" id="KW-0904">Protein phosphatase</keyword>
<dbReference type="HOGENOM" id="CLU_541629_0_0_6"/>
<evidence type="ECO:0000256" key="2">
    <source>
        <dbReference type="ARBA" id="ARBA00022801"/>
    </source>
</evidence>
<keyword evidence="2" id="KW-0378">Hydrolase</keyword>
<feature type="domain" description="PPM-type phosphatase" evidence="5">
    <location>
        <begin position="25"/>
        <end position="261"/>
    </location>
</feature>
<evidence type="ECO:0000256" key="3">
    <source>
        <dbReference type="ARBA" id="ARBA00022912"/>
    </source>
</evidence>
<evidence type="ECO:0000256" key="1">
    <source>
        <dbReference type="ARBA" id="ARBA00022723"/>
    </source>
</evidence>
<sequence>MAKLDETIAIPSAELEVCVSKEEHGFGLFEMRGRRPSQEDAAATRWYPKSAFSSFTPEEIGQRLWTTYKVLNQHCCQPQFAGATASTTIYDGKGHLITATLGDTVAFAVVYGVESIPLSVTRLNKVIHHPEADKERLKNAGGVIIQGRVQGINGTLALSRALGDYEYSKLGVCDDAHIDITPIAELGAGPLGKIQIITTCDGFTDPARAQTKKGHEYWLLRCLQEIIHREQMPESVLAKQLALKAFNAHSQDNISIAVQTLSATQAFLLGIYDGHGGVHTSTYIAAHIGDVFAQQCALNPQKYAQQRLSAARYFELYYRDNKDKFFYESLLTEKKRRLGELSKTGGIQEQLQHLNVKKDVFVDAVVVAGEDIGAPMRAVLAITELCVFVESLCTRYADLELDKKEFLACLKYVLKNDMRASFDAEKYQFLSFDFTKYQESANFLKKNHGLSEQLEALFYTSLEPVTMGSGLVHHHLFKAVAKPTGDELPQDRHETDEDPSPGL</sequence>
<keyword evidence="1" id="KW-0479">Metal-binding</keyword>
<organism evidence="6 7">
    <name type="scientific">Legionella drancourtii LLAP12</name>
    <dbReference type="NCBI Taxonomy" id="658187"/>
    <lineage>
        <taxon>Bacteria</taxon>
        <taxon>Pseudomonadati</taxon>
        <taxon>Pseudomonadota</taxon>
        <taxon>Gammaproteobacteria</taxon>
        <taxon>Legionellales</taxon>
        <taxon>Legionellaceae</taxon>
        <taxon>Legionella</taxon>
    </lineage>
</organism>
<dbReference type="RefSeq" id="WP_006871962.1">
    <property type="nucleotide sequence ID" value="NZ_JH413843.1"/>
</dbReference>
<name>G9ES06_9GAMM</name>
<dbReference type="OrthoDB" id="5648735at2"/>
<dbReference type="eggNOG" id="ENOG5030JSJ">
    <property type="taxonomic scope" value="Bacteria"/>
</dbReference>
<proteinExistence type="predicted"/>
<evidence type="ECO:0000256" key="4">
    <source>
        <dbReference type="SAM" id="MobiDB-lite"/>
    </source>
</evidence>
<reference evidence="6 7" key="1">
    <citation type="journal article" date="2011" name="BMC Genomics">
        <title>Insight into cross-talk between intra-amoebal pathogens.</title>
        <authorList>
            <person name="Gimenez G."/>
            <person name="Bertelli C."/>
            <person name="Moliner C."/>
            <person name="Robert C."/>
            <person name="Raoult D."/>
            <person name="Fournier P.E."/>
            <person name="Greub G."/>
        </authorList>
    </citation>
    <scope>NUCLEOTIDE SEQUENCE [LARGE SCALE GENOMIC DNA]</scope>
    <source>
        <strain evidence="6 7">LLAP12</strain>
    </source>
</reference>
<evidence type="ECO:0000313" key="6">
    <source>
        <dbReference type="EMBL" id="EHL29787.1"/>
    </source>
</evidence>
<feature type="region of interest" description="Disordered" evidence="4">
    <location>
        <begin position="484"/>
        <end position="503"/>
    </location>
</feature>
<dbReference type="PANTHER" id="PTHR47992">
    <property type="entry name" value="PROTEIN PHOSPHATASE"/>
    <property type="match status" value="1"/>
</dbReference>
<accession>G9ES06</accession>
<dbReference type="PROSITE" id="PS51746">
    <property type="entry name" value="PPM_2"/>
    <property type="match status" value="1"/>
</dbReference>
<dbReference type="AlphaFoldDB" id="G9ES06"/>
<keyword evidence="7" id="KW-1185">Reference proteome</keyword>
<dbReference type="InterPro" id="IPR000222">
    <property type="entry name" value="PP2C_BS"/>
</dbReference>
<dbReference type="InterPro" id="IPR015655">
    <property type="entry name" value="PP2C"/>
</dbReference>
<dbReference type="PROSITE" id="PS01032">
    <property type="entry name" value="PPM_1"/>
    <property type="match status" value="1"/>
</dbReference>
<dbReference type="SUPFAM" id="SSF81606">
    <property type="entry name" value="PP2C-like"/>
    <property type="match status" value="1"/>
</dbReference>
<dbReference type="Pfam" id="PF00481">
    <property type="entry name" value="PP2C"/>
    <property type="match status" value="1"/>
</dbReference>
<dbReference type="GO" id="GO:0046872">
    <property type="term" value="F:metal ion binding"/>
    <property type="evidence" value="ECO:0007669"/>
    <property type="project" value="UniProtKB-KW"/>
</dbReference>